<dbReference type="InterPro" id="IPR027417">
    <property type="entry name" value="P-loop_NTPase"/>
</dbReference>
<dbReference type="EMBL" id="BGPR01003758">
    <property type="protein sequence ID" value="GBM92049.1"/>
    <property type="molecule type" value="Genomic_DNA"/>
</dbReference>
<dbReference type="Proteomes" id="UP000499080">
    <property type="component" value="Unassembled WGS sequence"/>
</dbReference>
<dbReference type="OrthoDB" id="6511316at2759"/>
<reference evidence="1 2" key="1">
    <citation type="journal article" date="2019" name="Sci. Rep.">
        <title>Orb-weaving spider Araneus ventricosus genome elucidates the spidroin gene catalogue.</title>
        <authorList>
            <person name="Kono N."/>
            <person name="Nakamura H."/>
            <person name="Ohtoshi R."/>
            <person name="Moran D.A.P."/>
            <person name="Shinohara A."/>
            <person name="Yoshida Y."/>
            <person name="Fujiwara M."/>
            <person name="Mori M."/>
            <person name="Tomita M."/>
            <person name="Arakawa K."/>
        </authorList>
    </citation>
    <scope>NUCLEOTIDE SEQUENCE [LARGE SCALE GENOMIC DNA]</scope>
</reference>
<proteinExistence type="predicted"/>
<organism evidence="1 2">
    <name type="scientific">Araneus ventricosus</name>
    <name type="common">Orbweaver spider</name>
    <name type="synonym">Epeira ventricosa</name>
    <dbReference type="NCBI Taxonomy" id="182803"/>
    <lineage>
        <taxon>Eukaryota</taxon>
        <taxon>Metazoa</taxon>
        <taxon>Ecdysozoa</taxon>
        <taxon>Arthropoda</taxon>
        <taxon>Chelicerata</taxon>
        <taxon>Arachnida</taxon>
        <taxon>Araneae</taxon>
        <taxon>Araneomorphae</taxon>
        <taxon>Entelegynae</taxon>
        <taxon>Araneoidea</taxon>
        <taxon>Araneidae</taxon>
        <taxon>Araneus</taxon>
    </lineage>
</organism>
<dbReference type="Gene3D" id="3.40.50.300">
    <property type="entry name" value="P-loop containing nucleotide triphosphate hydrolases"/>
    <property type="match status" value="1"/>
</dbReference>
<comment type="caution">
    <text evidence="1">The sequence shown here is derived from an EMBL/GenBank/DDBJ whole genome shotgun (WGS) entry which is preliminary data.</text>
</comment>
<protein>
    <submittedName>
        <fullName evidence="1">NEDD4-binding protein 2-like 1</fullName>
    </submittedName>
</protein>
<accession>A0A4Y2JRI5</accession>
<dbReference type="PANTHER" id="PTHR13308">
    <property type="entry name" value="NEDD4-BINDING PROTEIN 2-LIKE 1"/>
    <property type="match status" value="1"/>
</dbReference>
<evidence type="ECO:0000313" key="1">
    <source>
        <dbReference type="EMBL" id="GBM92049.1"/>
    </source>
</evidence>
<sequence>MKSRGRNKFVDIPADTPMASRTSICYQTSPVIIDNTEAWEMFPYVKMARDFDYEVIILEPDTPWKFQPQELAIRNKHNVGKEKIERMLARYEHNITLDSIYTSSENKTYSENVSGASLSSHIKEETGFKLPLHRNFVKDLEEGSGPLNGKNAEICFFFL</sequence>
<dbReference type="AlphaFoldDB" id="A0A4Y2JRI5"/>
<name>A0A4Y2JRI5_ARAVE</name>
<gene>
    <name evidence="1" type="primary">N4bp2l1_2</name>
    <name evidence="1" type="ORF">AVEN_95625_1</name>
</gene>
<keyword evidence="2" id="KW-1185">Reference proteome</keyword>
<dbReference type="InterPro" id="IPR026302">
    <property type="entry name" value="NEDD4-bd_p2"/>
</dbReference>
<dbReference type="PANTHER" id="PTHR13308:SF40">
    <property type="entry name" value="NEDD4-BINDING PROTEIN 2-LIKE 1"/>
    <property type="match status" value="1"/>
</dbReference>
<evidence type="ECO:0000313" key="2">
    <source>
        <dbReference type="Proteomes" id="UP000499080"/>
    </source>
</evidence>